<evidence type="ECO:0000256" key="2">
    <source>
        <dbReference type="ARBA" id="ARBA00004141"/>
    </source>
</evidence>
<dbReference type="InterPro" id="IPR036890">
    <property type="entry name" value="HATPase_C_sf"/>
</dbReference>
<evidence type="ECO:0000256" key="6">
    <source>
        <dbReference type="ARBA" id="ARBA00022692"/>
    </source>
</evidence>
<dbReference type="Gene3D" id="3.30.450.20">
    <property type="entry name" value="PAS domain"/>
    <property type="match status" value="3"/>
</dbReference>
<dbReference type="EC" id="2.7.13.3" evidence="3"/>
<feature type="domain" description="PAS" evidence="14">
    <location>
        <begin position="270"/>
        <end position="342"/>
    </location>
</feature>
<dbReference type="Proteomes" id="UP000635565">
    <property type="component" value="Unassembled WGS sequence"/>
</dbReference>
<organism evidence="16 17">
    <name type="scientific">Dictyobacter formicarum</name>
    <dbReference type="NCBI Taxonomy" id="2778368"/>
    <lineage>
        <taxon>Bacteria</taxon>
        <taxon>Bacillati</taxon>
        <taxon>Chloroflexota</taxon>
        <taxon>Ktedonobacteria</taxon>
        <taxon>Ktedonobacterales</taxon>
        <taxon>Dictyobacteraceae</taxon>
        <taxon>Dictyobacter</taxon>
    </lineage>
</organism>
<dbReference type="InterPro" id="IPR003594">
    <property type="entry name" value="HATPase_dom"/>
</dbReference>
<accession>A0ABQ3VW34</accession>
<evidence type="ECO:0000256" key="5">
    <source>
        <dbReference type="ARBA" id="ARBA00022679"/>
    </source>
</evidence>
<evidence type="ECO:0000256" key="10">
    <source>
        <dbReference type="ARBA" id="ARBA00022989"/>
    </source>
</evidence>
<dbReference type="Pfam" id="PF00512">
    <property type="entry name" value="HisKA"/>
    <property type="match status" value="1"/>
</dbReference>
<dbReference type="InterPro" id="IPR004358">
    <property type="entry name" value="Sig_transdc_His_kin-like_C"/>
</dbReference>
<dbReference type="PROSITE" id="PS50112">
    <property type="entry name" value="PAS"/>
    <property type="match status" value="2"/>
</dbReference>
<dbReference type="PANTHER" id="PTHR42878:SF7">
    <property type="entry name" value="SENSOR HISTIDINE KINASE GLRK"/>
    <property type="match status" value="1"/>
</dbReference>
<evidence type="ECO:0000256" key="8">
    <source>
        <dbReference type="ARBA" id="ARBA00022777"/>
    </source>
</evidence>
<keyword evidence="6" id="KW-0812">Transmembrane</keyword>
<dbReference type="CDD" id="cd00130">
    <property type="entry name" value="PAS"/>
    <property type="match status" value="2"/>
</dbReference>
<comment type="subcellular location">
    <subcellularLocation>
        <location evidence="2">Membrane</location>
        <topology evidence="2">Multi-pass membrane protein</topology>
    </subcellularLocation>
</comment>
<dbReference type="CDD" id="cd00082">
    <property type="entry name" value="HisKA"/>
    <property type="match status" value="1"/>
</dbReference>
<evidence type="ECO:0000259" key="15">
    <source>
        <dbReference type="PROSITE" id="PS50113"/>
    </source>
</evidence>
<gene>
    <name evidence="16" type="ORF">KSZ_72570</name>
</gene>
<evidence type="ECO:0000256" key="11">
    <source>
        <dbReference type="ARBA" id="ARBA00023012"/>
    </source>
</evidence>
<dbReference type="InterPro" id="IPR005467">
    <property type="entry name" value="His_kinase_dom"/>
</dbReference>
<dbReference type="InterPro" id="IPR035965">
    <property type="entry name" value="PAS-like_dom_sf"/>
</dbReference>
<evidence type="ECO:0000259" key="13">
    <source>
        <dbReference type="PROSITE" id="PS50109"/>
    </source>
</evidence>
<comment type="catalytic activity">
    <reaction evidence="1">
        <text>ATP + protein L-histidine = ADP + protein N-phospho-L-histidine.</text>
        <dbReference type="EC" id="2.7.13.3"/>
    </reaction>
</comment>
<keyword evidence="12" id="KW-0472">Membrane</keyword>
<comment type="caution">
    <text evidence="16">The sequence shown here is derived from an EMBL/GenBank/DDBJ whole genome shotgun (WGS) entry which is preliminary data.</text>
</comment>
<evidence type="ECO:0000256" key="12">
    <source>
        <dbReference type="ARBA" id="ARBA00023136"/>
    </source>
</evidence>
<dbReference type="CDD" id="cd00075">
    <property type="entry name" value="HATPase"/>
    <property type="match status" value="1"/>
</dbReference>
<dbReference type="NCBIfam" id="TIGR00229">
    <property type="entry name" value="sensory_box"/>
    <property type="match status" value="1"/>
</dbReference>
<dbReference type="PROSITE" id="PS50109">
    <property type="entry name" value="HIS_KIN"/>
    <property type="match status" value="1"/>
</dbReference>
<evidence type="ECO:0000313" key="17">
    <source>
        <dbReference type="Proteomes" id="UP000635565"/>
    </source>
</evidence>
<dbReference type="PRINTS" id="PR00344">
    <property type="entry name" value="BCTRLSENSOR"/>
</dbReference>
<evidence type="ECO:0000256" key="9">
    <source>
        <dbReference type="ARBA" id="ARBA00022840"/>
    </source>
</evidence>
<keyword evidence="4" id="KW-0597">Phosphoprotein</keyword>
<dbReference type="Gene3D" id="1.10.287.130">
    <property type="match status" value="1"/>
</dbReference>
<dbReference type="InterPro" id="IPR036097">
    <property type="entry name" value="HisK_dim/P_sf"/>
</dbReference>
<dbReference type="SMART" id="SM00388">
    <property type="entry name" value="HisKA"/>
    <property type="match status" value="1"/>
</dbReference>
<evidence type="ECO:0000313" key="16">
    <source>
        <dbReference type="EMBL" id="GHO89251.1"/>
    </source>
</evidence>
<dbReference type="InterPro" id="IPR000014">
    <property type="entry name" value="PAS"/>
</dbReference>
<feature type="domain" description="PAS" evidence="14">
    <location>
        <begin position="147"/>
        <end position="204"/>
    </location>
</feature>
<evidence type="ECO:0000256" key="3">
    <source>
        <dbReference type="ARBA" id="ARBA00012438"/>
    </source>
</evidence>
<dbReference type="Pfam" id="PF08447">
    <property type="entry name" value="PAS_3"/>
    <property type="match status" value="1"/>
</dbReference>
<evidence type="ECO:0000256" key="7">
    <source>
        <dbReference type="ARBA" id="ARBA00022741"/>
    </source>
</evidence>
<keyword evidence="11" id="KW-0902">Two-component regulatory system</keyword>
<keyword evidence="5" id="KW-0808">Transferase</keyword>
<dbReference type="PANTHER" id="PTHR42878">
    <property type="entry name" value="TWO-COMPONENT HISTIDINE KINASE"/>
    <property type="match status" value="1"/>
</dbReference>
<dbReference type="InterPro" id="IPR013655">
    <property type="entry name" value="PAS_fold_3"/>
</dbReference>
<dbReference type="Pfam" id="PF13426">
    <property type="entry name" value="PAS_9"/>
    <property type="match status" value="1"/>
</dbReference>
<evidence type="ECO:0000259" key="14">
    <source>
        <dbReference type="PROSITE" id="PS50112"/>
    </source>
</evidence>
<name>A0ABQ3VW34_9CHLR</name>
<dbReference type="SMART" id="SM00387">
    <property type="entry name" value="HATPase_c"/>
    <property type="match status" value="1"/>
</dbReference>
<dbReference type="InterPro" id="IPR003661">
    <property type="entry name" value="HisK_dim/P_dom"/>
</dbReference>
<reference evidence="16 17" key="1">
    <citation type="journal article" date="2021" name="Int. J. Syst. Evol. Microbiol.">
        <title>Reticulibacter mediterranei gen. nov., sp. nov., within the new family Reticulibacteraceae fam. nov., and Ktedonospora formicarum gen. nov., sp. nov., Ktedonobacter robiniae sp. nov., Dictyobacter formicarum sp. nov. and Dictyobacter arantiisoli sp. nov., belonging to the class Ktedonobacteria.</title>
        <authorList>
            <person name="Yabe S."/>
            <person name="Zheng Y."/>
            <person name="Wang C.M."/>
            <person name="Sakai Y."/>
            <person name="Abe K."/>
            <person name="Yokota A."/>
            <person name="Donadio S."/>
            <person name="Cavaletti L."/>
            <person name="Monciardini P."/>
        </authorList>
    </citation>
    <scope>NUCLEOTIDE SEQUENCE [LARGE SCALE GENOMIC DNA]</scope>
    <source>
        <strain evidence="16 17">SOSP1-9</strain>
    </source>
</reference>
<dbReference type="SUPFAM" id="SSF55874">
    <property type="entry name" value="ATPase domain of HSP90 chaperone/DNA topoisomerase II/histidine kinase"/>
    <property type="match status" value="1"/>
</dbReference>
<keyword evidence="10" id="KW-1133">Transmembrane helix</keyword>
<dbReference type="InterPro" id="IPR050351">
    <property type="entry name" value="BphY/WalK/GraS-like"/>
</dbReference>
<dbReference type="Pfam" id="PF13188">
    <property type="entry name" value="PAS_8"/>
    <property type="match status" value="1"/>
</dbReference>
<dbReference type="RefSeq" id="WP_201366774.1">
    <property type="nucleotide sequence ID" value="NZ_BNJJ01000033.1"/>
</dbReference>
<dbReference type="SUPFAM" id="SSF55785">
    <property type="entry name" value="PYP-like sensor domain (PAS domain)"/>
    <property type="match status" value="3"/>
</dbReference>
<dbReference type="PROSITE" id="PS50113">
    <property type="entry name" value="PAC"/>
    <property type="match status" value="1"/>
</dbReference>
<evidence type="ECO:0000256" key="4">
    <source>
        <dbReference type="ARBA" id="ARBA00022553"/>
    </source>
</evidence>
<feature type="domain" description="Histidine kinase" evidence="13">
    <location>
        <begin position="398"/>
        <end position="630"/>
    </location>
</feature>
<evidence type="ECO:0000256" key="1">
    <source>
        <dbReference type="ARBA" id="ARBA00000085"/>
    </source>
</evidence>
<keyword evidence="17" id="KW-1185">Reference proteome</keyword>
<keyword evidence="7" id="KW-0547">Nucleotide-binding</keyword>
<proteinExistence type="predicted"/>
<keyword evidence="9" id="KW-0067">ATP-binding</keyword>
<dbReference type="Pfam" id="PF02518">
    <property type="entry name" value="HATPase_c"/>
    <property type="match status" value="1"/>
</dbReference>
<keyword evidence="8" id="KW-0418">Kinase</keyword>
<sequence length="633" mass="72852">MGQVGSNGLPPAPLALLHDSQQAFFDMMIAEVGLWLWNKDSMTITVLNERMATFLNLPEVQSITLESFFQDVHPDDYHRAWQTFNQAIMGQCEWSFELRLAREGRPQLWLSFQSQAVFNEQGEMIRLLGLAHDITIQREVEERQAKELKALRFLLENMTLGLLHFDTNWRCTYINQQAEKVFHLNIEHVRGKYISEVMQLLQSDTHLNETEIVSIARWTIKTQLPNDFEFFYVPLQRWLKAQFYPKDDGLMLCFIDITRSRQTEQALRAREVKFRRLADANVIGIIVCNVHGEIIEANNMFLNMLGYTHDDVMLEKLNWVTLTPPEYLDADFQALEQLKTSGVFPPYEKEFLTCSGERIQVALTGAALDEQAETCIAYVMDKTPQKELERHRAILMSILGHELRTPLTAISGTLQLVQRRVNRYKLKHQDLPEDVERLLRIFSEAVELSIRHTHIQNRLIHDMLDTASLSLDKLRLNMQPCDFARVITEVAEDFQVIYPGQEIILRMPGKEVMVVADPDRLSQVIANYLSNALKYTQPNKPIVIELMVDSDEARCLVIDQGPGISLEDQQRVWLPFKRAKDVKDWSGSGTNLGLGLYICRVLMELQRGSVGVESIPNHGATFWASIPLAKEQI</sequence>
<dbReference type="Gene3D" id="3.30.565.10">
    <property type="entry name" value="Histidine kinase-like ATPase, C-terminal domain"/>
    <property type="match status" value="1"/>
</dbReference>
<dbReference type="EMBL" id="BNJJ01000033">
    <property type="protein sequence ID" value="GHO89251.1"/>
    <property type="molecule type" value="Genomic_DNA"/>
</dbReference>
<dbReference type="InterPro" id="IPR000700">
    <property type="entry name" value="PAS-assoc_C"/>
</dbReference>
<dbReference type="SUPFAM" id="SSF47384">
    <property type="entry name" value="Homodimeric domain of signal transducing histidine kinase"/>
    <property type="match status" value="1"/>
</dbReference>
<feature type="domain" description="PAC" evidence="15">
    <location>
        <begin position="94"/>
        <end position="146"/>
    </location>
</feature>
<protein>
    <recommendedName>
        <fullName evidence="3">histidine kinase</fullName>
        <ecNumber evidence="3">2.7.13.3</ecNumber>
    </recommendedName>
</protein>
<dbReference type="SMART" id="SM00091">
    <property type="entry name" value="PAS"/>
    <property type="match status" value="3"/>
</dbReference>